<evidence type="ECO:0000313" key="15">
    <source>
        <dbReference type="EMBL" id="MBN8660197.1"/>
    </source>
</evidence>
<dbReference type="PROSITE" id="PS50109">
    <property type="entry name" value="HIS_KIN"/>
    <property type="match status" value="1"/>
</dbReference>
<evidence type="ECO:0000256" key="10">
    <source>
        <dbReference type="ARBA" id="ARBA00022989"/>
    </source>
</evidence>
<organism evidence="15 16">
    <name type="scientific">Candidatus Obscuribacter phosphatis</name>
    <dbReference type="NCBI Taxonomy" id="1906157"/>
    <lineage>
        <taxon>Bacteria</taxon>
        <taxon>Bacillati</taxon>
        <taxon>Candidatus Melainabacteria</taxon>
        <taxon>Candidatus Obscuribacterales</taxon>
        <taxon>Candidatus Obscuribacteraceae</taxon>
        <taxon>Candidatus Obscuribacter</taxon>
    </lineage>
</organism>
<evidence type="ECO:0000256" key="11">
    <source>
        <dbReference type="ARBA" id="ARBA00023012"/>
    </source>
</evidence>
<gene>
    <name evidence="15" type="ORF">J0M35_07520</name>
</gene>
<reference evidence="15" key="1">
    <citation type="submission" date="2021-02" db="EMBL/GenBank/DDBJ databases">
        <title>Genome-Resolved Metagenomics of a Microbial Community Performing Photosynthetic Biological Nutrient Removal.</title>
        <authorList>
            <person name="Mcdaniel E.A."/>
        </authorList>
    </citation>
    <scope>NUCLEOTIDE SEQUENCE</scope>
    <source>
        <strain evidence="15">UWPOB_OBS1</strain>
    </source>
</reference>
<evidence type="ECO:0000256" key="2">
    <source>
        <dbReference type="ARBA" id="ARBA00004141"/>
    </source>
</evidence>
<dbReference type="InterPro" id="IPR005467">
    <property type="entry name" value="His_kinase_dom"/>
</dbReference>
<dbReference type="PANTHER" id="PTHR45569:SF1">
    <property type="entry name" value="SENSOR PROTEIN KDPD"/>
    <property type="match status" value="1"/>
</dbReference>
<name>A0A8J7PLQ2_9BACT</name>
<dbReference type="SMART" id="SM00388">
    <property type="entry name" value="HisKA"/>
    <property type="match status" value="1"/>
</dbReference>
<dbReference type="Proteomes" id="UP000664277">
    <property type="component" value="Unassembled WGS sequence"/>
</dbReference>
<keyword evidence="8" id="KW-0418">Kinase</keyword>
<dbReference type="EMBL" id="JAFLCK010000008">
    <property type="protein sequence ID" value="MBN8660197.1"/>
    <property type="molecule type" value="Genomic_DNA"/>
</dbReference>
<accession>A0A8J7PLQ2</accession>
<dbReference type="FunFam" id="3.30.565.10:FF:000006">
    <property type="entry name" value="Sensor histidine kinase WalK"/>
    <property type="match status" value="1"/>
</dbReference>
<keyword evidence="10 13" id="KW-1133">Transmembrane helix</keyword>
<evidence type="ECO:0000256" key="3">
    <source>
        <dbReference type="ARBA" id="ARBA00012438"/>
    </source>
</evidence>
<evidence type="ECO:0000256" key="5">
    <source>
        <dbReference type="ARBA" id="ARBA00022679"/>
    </source>
</evidence>
<comment type="catalytic activity">
    <reaction evidence="1">
        <text>ATP + protein L-histidine = ADP + protein N-phospho-L-histidine.</text>
        <dbReference type="EC" id="2.7.13.3"/>
    </reaction>
</comment>
<dbReference type="Pfam" id="PF00512">
    <property type="entry name" value="HisKA"/>
    <property type="match status" value="1"/>
</dbReference>
<evidence type="ECO:0000313" key="16">
    <source>
        <dbReference type="Proteomes" id="UP000664277"/>
    </source>
</evidence>
<keyword evidence="12 13" id="KW-0472">Membrane</keyword>
<dbReference type="SUPFAM" id="SSF55874">
    <property type="entry name" value="ATPase domain of HSP90 chaperone/DNA topoisomerase II/histidine kinase"/>
    <property type="match status" value="1"/>
</dbReference>
<evidence type="ECO:0000256" key="4">
    <source>
        <dbReference type="ARBA" id="ARBA00022553"/>
    </source>
</evidence>
<keyword evidence="6 13" id="KW-0812">Transmembrane</keyword>
<dbReference type="Gene3D" id="1.20.120.620">
    <property type="entry name" value="Backbone structure of the membrane domain of e. Coli histidine kinase receptor kdpd"/>
    <property type="match status" value="1"/>
</dbReference>
<proteinExistence type="predicted"/>
<dbReference type="InterPro" id="IPR029016">
    <property type="entry name" value="GAF-like_dom_sf"/>
</dbReference>
<dbReference type="InterPro" id="IPR004358">
    <property type="entry name" value="Sig_transdc_His_kin-like_C"/>
</dbReference>
<dbReference type="InterPro" id="IPR025201">
    <property type="entry name" value="KdpD_TM"/>
</dbReference>
<dbReference type="AlphaFoldDB" id="A0A8J7PLQ2"/>
<feature type="transmembrane region" description="Helical" evidence="13">
    <location>
        <begin position="88"/>
        <end position="108"/>
    </location>
</feature>
<evidence type="ECO:0000256" key="7">
    <source>
        <dbReference type="ARBA" id="ARBA00022741"/>
    </source>
</evidence>
<protein>
    <recommendedName>
        <fullName evidence="3">histidine kinase</fullName>
        <ecNumber evidence="3">2.7.13.3</ecNumber>
    </recommendedName>
</protein>
<dbReference type="SMART" id="SM00387">
    <property type="entry name" value="HATPase_c"/>
    <property type="match status" value="1"/>
</dbReference>
<dbReference type="GO" id="GO:0005524">
    <property type="term" value="F:ATP binding"/>
    <property type="evidence" value="ECO:0007669"/>
    <property type="project" value="UniProtKB-KW"/>
</dbReference>
<dbReference type="CDD" id="cd00082">
    <property type="entry name" value="HisKA"/>
    <property type="match status" value="1"/>
</dbReference>
<comment type="subcellular location">
    <subcellularLocation>
        <location evidence="2">Membrane</location>
        <topology evidence="2">Multi-pass membrane protein</topology>
    </subcellularLocation>
</comment>
<dbReference type="GO" id="GO:0005886">
    <property type="term" value="C:plasma membrane"/>
    <property type="evidence" value="ECO:0007669"/>
    <property type="project" value="TreeGrafter"/>
</dbReference>
<dbReference type="EC" id="2.7.13.3" evidence="3"/>
<keyword evidence="9" id="KW-0067">ATP-binding</keyword>
<evidence type="ECO:0000256" key="13">
    <source>
        <dbReference type="SAM" id="Phobius"/>
    </source>
</evidence>
<evidence type="ECO:0000256" key="1">
    <source>
        <dbReference type="ARBA" id="ARBA00000085"/>
    </source>
</evidence>
<dbReference type="InterPro" id="IPR003661">
    <property type="entry name" value="HisK_dim/P_dom"/>
</dbReference>
<comment type="caution">
    <text evidence="15">The sequence shown here is derived from an EMBL/GenBank/DDBJ whole genome shotgun (WGS) entry which is preliminary data.</text>
</comment>
<dbReference type="Pfam" id="PF13493">
    <property type="entry name" value="DUF4118"/>
    <property type="match status" value="1"/>
</dbReference>
<keyword evidence="7" id="KW-0547">Nucleotide-binding</keyword>
<evidence type="ECO:0000256" key="6">
    <source>
        <dbReference type="ARBA" id="ARBA00022692"/>
    </source>
</evidence>
<dbReference type="Gene3D" id="1.10.287.130">
    <property type="match status" value="1"/>
</dbReference>
<keyword evidence="5" id="KW-0808">Transferase</keyword>
<dbReference type="PRINTS" id="PR00344">
    <property type="entry name" value="BCTRLSENSOR"/>
</dbReference>
<evidence type="ECO:0000256" key="9">
    <source>
        <dbReference type="ARBA" id="ARBA00022840"/>
    </source>
</evidence>
<keyword evidence="4" id="KW-0597">Phosphoprotein</keyword>
<dbReference type="Gene3D" id="3.30.450.40">
    <property type="match status" value="1"/>
</dbReference>
<evidence type="ECO:0000259" key="14">
    <source>
        <dbReference type="PROSITE" id="PS50109"/>
    </source>
</evidence>
<dbReference type="InterPro" id="IPR052023">
    <property type="entry name" value="Histidine_kinase_KdpD"/>
</dbReference>
<feature type="domain" description="Histidine kinase" evidence="14">
    <location>
        <begin position="264"/>
        <end position="483"/>
    </location>
</feature>
<dbReference type="Pfam" id="PF02518">
    <property type="entry name" value="HATPase_c"/>
    <property type="match status" value="1"/>
</dbReference>
<sequence length="485" mass="53672">MTKPAKNNSLRWGASITLVILVTILIQIFHLDRGFANVSLLYLLLVFLLSIYVGRSAAILSAVLAFFAFNWFFVEPRYTFAVKSANEWLTLCMLLTVSIITGHLTARLKSSEEEARRKQLETETLASASWAVSSQITTEEALTEVLKQIAKLTVVDVAAVASREKEGMVIRACLGEDRENLLTEMNNGLEPQQDENKVTLQTGQGAIYLKLAQGQKLDESKRTVLDALLNHAAVILQREELTRKQTKLEAIAEADTLKTALLSMVTHDFRSPLTGIKAAVSVLQEESTTLRPVESNEMKLLLQGIEQETDRLNRMIGNILDMSKLEAGAWRPLAELSDMNEIVGASLSGFSEEENKRIELNIAPELREVMLDPVQIEQVIKNLVENALKYSPQESKVTIRIKQLESGTQLEVSDRGKGIKSDAKPKIFDRFFRAEGLSESTIPGVGVGLAICKALVEAHNGKIEALDNPEGGTIMRVTLPNQAFE</sequence>
<dbReference type="InterPro" id="IPR038318">
    <property type="entry name" value="KdpD_sf"/>
</dbReference>
<feature type="transmembrane region" description="Helical" evidence="13">
    <location>
        <begin position="41"/>
        <end position="68"/>
    </location>
</feature>
<dbReference type="Gene3D" id="3.30.565.10">
    <property type="entry name" value="Histidine kinase-like ATPase, C-terminal domain"/>
    <property type="match status" value="1"/>
</dbReference>
<evidence type="ECO:0000256" key="8">
    <source>
        <dbReference type="ARBA" id="ARBA00022777"/>
    </source>
</evidence>
<dbReference type="InterPro" id="IPR036890">
    <property type="entry name" value="HATPase_C_sf"/>
</dbReference>
<dbReference type="InterPro" id="IPR036097">
    <property type="entry name" value="HisK_dim/P_sf"/>
</dbReference>
<feature type="transmembrane region" description="Helical" evidence="13">
    <location>
        <begin position="12"/>
        <end position="29"/>
    </location>
</feature>
<evidence type="ECO:0000256" key="12">
    <source>
        <dbReference type="ARBA" id="ARBA00023136"/>
    </source>
</evidence>
<dbReference type="SUPFAM" id="SSF47384">
    <property type="entry name" value="Homodimeric domain of signal transducing histidine kinase"/>
    <property type="match status" value="1"/>
</dbReference>
<dbReference type="InterPro" id="IPR003594">
    <property type="entry name" value="HATPase_dom"/>
</dbReference>
<keyword evidence="11" id="KW-0902">Two-component regulatory system</keyword>
<dbReference type="PANTHER" id="PTHR45569">
    <property type="entry name" value="SENSOR PROTEIN KDPD"/>
    <property type="match status" value="1"/>
</dbReference>
<dbReference type="GO" id="GO:0000155">
    <property type="term" value="F:phosphorelay sensor kinase activity"/>
    <property type="evidence" value="ECO:0007669"/>
    <property type="project" value="InterPro"/>
</dbReference>